<comment type="caution">
    <text evidence="1">The sequence shown here is derived from an EMBL/GenBank/DDBJ whole genome shotgun (WGS) entry which is preliminary data.</text>
</comment>
<dbReference type="STRING" id="1963862.B4O97_02685"/>
<dbReference type="AlphaFoldDB" id="A0A1Y1S3F4"/>
<dbReference type="Proteomes" id="UP000192343">
    <property type="component" value="Unassembled WGS sequence"/>
</dbReference>
<organism evidence="1 2">
    <name type="scientific">Marispirochaeta aestuarii</name>
    <dbReference type="NCBI Taxonomy" id="1963862"/>
    <lineage>
        <taxon>Bacteria</taxon>
        <taxon>Pseudomonadati</taxon>
        <taxon>Spirochaetota</taxon>
        <taxon>Spirochaetia</taxon>
        <taxon>Spirochaetales</taxon>
        <taxon>Spirochaetaceae</taxon>
        <taxon>Marispirochaeta</taxon>
    </lineage>
</organism>
<protein>
    <submittedName>
        <fullName evidence="1">Uncharacterized protein</fullName>
    </submittedName>
</protein>
<evidence type="ECO:0000313" key="1">
    <source>
        <dbReference type="EMBL" id="ORC37922.1"/>
    </source>
</evidence>
<gene>
    <name evidence="1" type="ORF">B4O97_02685</name>
</gene>
<keyword evidence="2" id="KW-1185">Reference proteome</keyword>
<dbReference type="EMBL" id="MWQY01000002">
    <property type="protein sequence ID" value="ORC37922.1"/>
    <property type="molecule type" value="Genomic_DNA"/>
</dbReference>
<proteinExistence type="predicted"/>
<name>A0A1Y1S3F4_9SPIO</name>
<accession>A0A1Y1S3F4</accession>
<reference evidence="1 2" key="1">
    <citation type="submission" date="2017-03" db="EMBL/GenBank/DDBJ databases">
        <title>Draft Genome sequence of Marispirochaeta sp. strain JC444.</title>
        <authorList>
            <person name="Shivani Y."/>
            <person name="Subhash Y."/>
            <person name="Sasikala C."/>
            <person name="Ramana C."/>
        </authorList>
    </citation>
    <scope>NUCLEOTIDE SEQUENCE [LARGE SCALE GENOMIC DNA]</scope>
    <source>
        <strain evidence="1 2">JC444</strain>
    </source>
</reference>
<evidence type="ECO:0000313" key="2">
    <source>
        <dbReference type="Proteomes" id="UP000192343"/>
    </source>
</evidence>
<sequence length="125" mass="14773">MLVRNKITTEHLDFAIANGEFPREVLEAAPLVACIMTQSWCPQWVFMRSWLKQLEKSTDTTEGLNIHTFEAEYDKMSNLPEFRTFKEQVWNNWEVPYIRYYSGGNLIHESNFVSAMMFLDNLKNQ</sequence>